<dbReference type="EMBL" id="CM047750">
    <property type="protein sequence ID" value="KAJ0008318.1"/>
    <property type="molecule type" value="Genomic_DNA"/>
</dbReference>
<dbReference type="Proteomes" id="UP001163603">
    <property type="component" value="Chromosome 15"/>
</dbReference>
<comment type="caution">
    <text evidence="1">The sequence shown here is derived from an EMBL/GenBank/DDBJ whole genome shotgun (WGS) entry which is preliminary data.</text>
</comment>
<name>A0ACC0X1Z8_9ROSI</name>
<evidence type="ECO:0000313" key="2">
    <source>
        <dbReference type="Proteomes" id="UP001163603"/>
    </source>
</evidence>
<protein>
    <submittedName>
        <fullName evidence="1">Uncharacterized protein</fullName>
    </submittedName>
</protein>
<evidence type="ECO:0000313" key="1">
    <source>
        <dbReference type="EMBL" id="KAJ0008318.1"/>
    </source>
</evidence>
<proteinExistence type="predicted"/>
<keyword evidence="2" id="KW-1185">Reference proteome</keyword>
<gene>
    <name evidence="1" type="ORF">Pint_30156</name>
</gene>
<reference evidence="2" key="1">
    <citation type="journal article" date="2023" name="G3 (Bethesda)">
        <title>Genome assembly and association tests identify interacting loci associated with vigor, precocity, and sex in interspecific pistachio rootstocks.</title>
        <authorList>
            <person name="Palmer W."/>
            <person name="Jacygrad E."/>
            <person name="Sagayaradj S."/>
            <person name="Cavanaugh K."/>
            <person name="Han R."/>
            <person name="Bertier L."/>
            <person name="Beede B."/>
            <person name="Kafkas S."/>
            <person name="Golino D."/>
            <person name="Preece J."/>
            <person name="Michelmore R."/>
        </authorList>
    </citation>
    <scope>NUCLEOTIDE SEQUENCE [LARGE SCALE GENOMIC DNA]</scope>
</reference>
<accession>A0ACC0X1Z8</accession>
<sequence length="147" mass="17249">MRLHDRGPFIPLNCKIPEEVWSNKEVNYAFLRVFGCLAYVHIDFALRSELDAKSNKFFSLVIVTSSLVYVFGMKIRDVIFNEEVMYKDRPNIKLESPNTEVKKQEIVPLKDFPRDDMQDNDQEDQDNIAPEVEPQILVFELENLPRL</sequence>
<organism evidence="1 2">
    <name type="scientific">Pistacia integerrima</name>
    <dbReference type="NCBI Taxonomy" id="434235"/>
    <lineage>
        <taxon>Eukaryota</taxon>
        <taxon>Viridiplantae</taxon>
        <taxon>Streptophyta</taxon>
        <taxon>Embryophyta</taxon>
        <taxon>Tracheophyta</taxon>
        <taxon>Spermatophyta</taxon>
        <taxon>Magnoliopsida</taxon>
        <taxon>eudicotyledons</taxon>
        <taxon>Gunneridae</taxon>
        <taxon>Pentapetalae</taxon>
        <taxon>rosids</taxon>
        <taxon>malvids</taxon>
        <taxon>Sapindales</taxon>
        <taxon>Anacardiaceae</taxon>
        <taxon>Pistacia</taxon>
    </lineage>
</organism>